<evidence type="ECO:0000256" key="1">
    <source>
        <dbReference type="SAM" id="Phobius"/>
    </source>
</evidence>
<name>A0A449BKQ6_9MOLU</name>
<dbReference type="KEGG" id="ahk:NCTC10172_01097"/>
<keyword evidence="1" id="KW-0812">Transmembrane</keyword>
<sequence length="306" mass="36063">MRKNWLFISIYILLIAITTYIAGLYTEAQKAVEFLDKVESEVIENDLDLLTATMIANSGDKTEVRLYDEPLFESSFTSSLNQANVKIYAAHQKRNSFETYSLVILITDLKIVDDHLFLDENNYDYSEIHATIQFNQTVTVGSVSKKSFNETFVTMYDDSLKVIVINFNKLAAPNEIAIEMIQINYKLVDETEKLFIHLSSDELDQSSDQFDPSFNRHLDDINETKVKFDLEDSHVYYNSEMLKKFEYYNILYVRNIAIVLVIVLIITYFIFFHKYVYRTLKEKRKHKKELEREVIESYKQKEKEKE</sequence>
<accession>A0A449BKQ6</accession>
<evidence type="ECO:0000313" key="3">
    <source>
        <dbReference type="Proteomes" id="UP000290909"/>
    </source>
</evidence>
<dbReference type="Proteomes" id="UP000290909">
    <property type="component" value="Chromosome"/>
</dbReference>
<dbReference type="EMBL" id="LR215050">
    <property type="protein sequence ID" value="VEU83048.1"/>
    <property type="molecule type" value="Genomic_DNA"/>
</dbReference>
<feature type="transmembrane region" description="Helical" evidence="1">
    <location>
        <begin position="6"/>
        <end position="25"/>
    </location>
</feature>
<keyword evidence="1" id="KW-1133">Transmembrane helix</keyword>
<keyword evidence="1" id="KW-0472">Membrane</keyword>
<gene>
    <name evidence="2" type="ORF">NCTC10172_01097</name>
</gene>
<dbReference type="AlphaFoldDB" id="A0A449BKQ6"/>
<organism evidence="2 3">
    <name type="scientific">Acholeplasma hippikon</name>
    <dbReference type="NCBI Taxonomy" id="264636"/>
    <lineage>
        <taxon>Bacteria</taxon>
        <taxon>Bacillati</taxon>
        <taxon>Mycoplasmatota</taxon>
        <taxon>Mollicutes</taxon>
        <taxon>Acholeplasmatales</taxon>
        <taxon>Acholeplasmataceae</taxon>
        <taxon>Acholeplasma</taxon>
    </lineage>
</organism>
<dbReference type="STRING" id="1408416.GCA_000702765_01175"/>
<evidence type="ECO:0000313" key="2">
    <source>
        <dbReference type="EMBL" id="VEU83048.1"/>
    </source>
</evidence>
<reference evidence="2 3" key="1">
    <citation type="submission" date="2019-01" db="EMBL/GenBank/DDBJ databases">
        <authorList>
            <consortium name="Pathogen Informatics"/>
        </authorList>
    </citation>
    <scope>NUCLEOTIDE SEQUENCE [LARGE SCALE GENOMIC DNA]</scope>
    <source>
        <strain evidence="2 3">NCTC10172</strain>
    </source>
</reference>
<feature type="transmembrane region" description="Helical" evidence="1">
    <location>
        <begin position="251"/>
        <end position="271"/>
    </location>
</feature>
<proteinExistence type="predicted"/>
<dbReference type="RefSeq" id="WP_035369844.1">
    <property type="nucleotide sequence ID" value="NZ_LR215050.1"/>
</dbReference>
<protein>
    <submittedName>
        <fullName evidence="2">Uncharacterized protein</fullName>
    </submittedName>
</protein>
<keyword evidence="3" id="KW-1185">Reference proteome</keyword>